<organism evidence="1">
    <name type="scientific">Arundo donax</name>
    <name type="common">Giant reed</name>
    <name type="synonym">Donax arundinaceus</name>
    <dbReference type="NCBI Taxonomy" id="35708"/>
    <lineage>
        <taxon>Eukaryota</taxon>
        <taxon>Viridiplantae</taxon>
        <taxon>Streptophyta</taxon>
        <taxon>Embryophyta</taxon>
        <taxon>Tracheophyta</taxon>
        <taxon>Spermatophyta</taxon>
        <taxon>Magnoliopsida</taxon>
        <taxon>Liliopsida</taxon>
        <taxon>Poales</taxon>
        <taxon>Poaceae</taxon>
        <taxon>PACMAD clade</taxon>
        <taxon>Arundinoideae</taxon>
        <taxon>Arundineae</taxon>
        <taxon>Arundo</taxon>
    </lineage>
</organism>
<sequence length="42" mass="4936">MTFVINRRRGGVQFDLIYDSIFQNCRKHVFRTAPPPTLPKQS</sequence>
<reference evidence="1" key="1">
    <citation type="submission" date="2014-09" db="EMBL/GenBank/DDBJ databases">
        <authorList>
            <person name="Magalhaes I.L.F."/>
            <person name="Oliveira U."/>
            <person name="Santos F.R."/>
            <person name="Vidigal T.H.D.A."/>
            <person name="Brescovit A.D."/>
            <person name="Santos A.J."/>
        </authorList>
    </citation>
    <scope>NUCLEOTIDE SEQUENCE</scope>
    <source>
        <tissue evidence="1">Shoot tissue taken approximately 20 cm above the soil surface</tissue>
    </source>
</reference>
<proteinExistence type="predicted"/>
<dbReference type="EMBL" id="GBRH01271823">
    <property type="protein sequence ID" value="JAD26072.1"/>
    <property type="molecule type" value="Transcribed_RNA"/>
</dbReference>
<protein>
    <submittedName>
        <fullName evidence="1">Uncharacterized protein</fullName>
    </submittedName>
</protein>
<accession>A0A0A8YU31</accession>
<dbReference type="AlphaFoldDB" id="A0A0A8YU31"/>
<name>A0A0A8YU31_ARUDO</name>
<evidence type="ECO:0000313" key="1">
    <source>
        <dbReference type="EMBL" id="JAD26072.1"/>
    </source>
</evidence>
<reference evidence="1" key="2">
    <citation type="journal article" date="2015" name="Data Brief">
        <title>Shoot transcriptome of the giant reed, Arundo donax.</title>
        <authorList>
            <person name="Barrero R.A."/>
            <person name="Guerrero F.D."/>
            <person name="Moolhuijzen P."/>
            <person name="Goolsby J.A."/>
            <person name="Tidwell J."/>
            <person name="Bellgard S.E."/>
            <person name="Bellgard M.I."/>
        </authorList>
    </citation>
    <scope>NUCLEOTIDE SEQUENCE</scope>
    <source>
        <tissue evidence="1">Shoot tissue taken approximately 20 cm above the soil surface</tissue>
    </source>
</reference>